<evidence type="ECO:0000256" key="2">
    <source>
        <dbReference type="SAM" id="MobiDB-lite"/>
    </source>
</evidence>
<dbReference type="EMBL" id="JAFCMP010000272">
    <property type="protein sequence ID" value="KAG5182059.1"/>
    <property type="molecule type" value="Genomic_DNA"/>
</dbReference>
<dbReference type="Pfam" id="PF00076">
    <property type="entry name" value="RRM_1"/>
    <property type="match status" value="1"/>
</dbReference>
<keyword evidence="1" id="KW-0694">RNA-binding</keyword>
<reference evidence="4" key="1">
    <citation type="submission" date="2021-02" db="EMBL/GenBank/DDBJ databases">
        <title>First Annotated Genome of the Yellow-green Alga Tribonema minus.</title>
        <authorList>
            <person name="Mahan K.M."/>
        </authorList>
    </citation>
    <scope>NUCLEOTIDE SEQUENCE</scope>
    <source>
        <strain evidence="4">UTEX B ZZ1240</strain>
    </source>
</reference>
<feature type="non-terminal residue" evidence="4">
    <location>
        <position position="1"/>
    </location>
</feature>
<dbReference type="Proteomes" id="UP000664859">
    <property type="component" value="Unassembled WGS sequence"/>
</dbReference>
<feature type="compositionally biased region" description="Basic and acidic residues" evidence="2">
    <location>
        <begin position="296"/>
        <end position="323"/>
    </location>
</feature>
<feature type="region of interest" description="Disordered" evidence="2">
    <location>
        <begin position="1"/>
        <end position="156"/>
    </location>
</feature>
<protein>
    <recommendedName>
        <fullName evidence="3">RRM domain-containing protein</fullName>
    </recommendedName>
</protein>
<dbReference type="PROSITE" id="PS50102">
    <property type="entry name" value="RRM"/>
    <property type="match status" value="2"/>
</dbReference>
<feature type="compositionally biased region" description="Basic and acidic residues" evidence="2">
    <location>
        <begin position="617"/>
        <end position="629"/>
    </location>
</feature>
<feature type="compositionally biased region" description="Gly residues" evidence="2">
    <location>
        <begin position="633"/>
        <end position="654"/>
    </location>
</feature>
<dbReference type="PANTHER" id="PTHR15241">
    <property type="entry name" value="TRANSFORMER-2-RELATED"/>
    <property type="match status" value="1"/>
</dbReference>
<dbReference type="InterPro" id="IPR000504">
    <property type="entry name" value="RRM_dom"/>
</dbReference>
<feature type="region of interest" description="Disordered" evidence="2">
    <location>
        <begin position="549"/>
        <end position="657"/>
    </location>
</feature>
<dbReference type="SMART" id="SM00360">
    <property type="entry name" value="RRM"/>
    <property type="match status" value="1"/>
</dbReference>
<dbReference type="AlphaFoldDB" id="A0A835Z2V4"/>
<dbReference type="CDD" id="cd00590">
    <property type="entry name" value="RRM_SF"/>
    <property type="match status" value="1"/>
</dbReference>
<dbReference type="OrthoDB" id="6159137at2759"/>
<evidence type="ECO:0000313" key="4">
    <source>
        <dbReference type="EMBL" id="KAG5182059.1"/>
    </source>
</evidence>
<dbReference type="PANTHER" id="PTHR15241:SF304">
    <property type="entry name" value="RRM DOMAIN-CONTAINING PROTEIN"/>
    <property type="match status" value="1"/>
</dbReference>
<gene>
    <name evidence="4" type="ORF">JKP88DRAFT_320044</name>
</gene>
<dbReference type="InterPro" id="IPR012677">
    <property type="entry name" value="Nucleotide-bd_a/b_plait_sf"/>
</dbReference>
<organism evidence="4 5">
    <name type="scientific">Tribonema minus</name>
    <dbReference type="NCBI Taxonomy" id="303371"/>
    <lineage>
        <taxon>Eukaryota</taxon>
        <taxon>Sar</taxon>
        <taxon>Stramenopiles</taxon>
        <taxon>Ochrophyta</taxon>
        <taxon>PX clade</taxon>
        <taxon>Xanthophyceae</taxon>
        <taxon>Tribonematales</taxon>
        <taxon>Tribonemataceae</taxon>
        <taxon>Tribonema</taxon>
    </lineage>
</organism>
<evidence type="ECO:0000313" key="5">
    <source>
        <dbReference type="Proteomes" id="UP000664859"/>
    </source>
</evidence>
<feature type="compositionally biased region" description="Acidic residues" evidence="2">
    <location>
        <begin position="87"/>
        <end position="98"/>
    </location>
</feature>
<dbReference type="GO" id="GO:0003723">
    <property type="term" value="F:RNA binding"/>
    <property type="evidence" value="ECO:0007669"/>
    <property type="project" value="UniProtKB-UniRule"/>
</dbReference>
<accession>A0A835Z2V4</accession>
<comment type="caution">
    <text evidence="4">The sequence shown here is derived from an EMBL/GenBank/DDBJ whole genome shotgun (WGS) entry which is preliminary data.</text>
</comment>
<dbReference type="SUPFAM" id="SSF54928">
    <property type="entry name" value="RNA-binding domain, RBD"/>
    <property type="match status" value="2"/>
</dbReference>
<feature type="compositionally biased region" description="Basic and acidic residues" evidence="2">
    <location>
        <begin position="270"/>
        <end position="284"/>
    </location>
</feature>
<feature type="compositionally biased region" description="Basic and acidic residues" evidence="2">
    <location>
        <begin position="236"/>
        <end position="246"/>
    </location>
</feature>
<name>A0A835Z2V4_9STRA</name>
<feature type="region of interest" description="Disordered" evidence="2">
    <location>
        <begin position="236"/>
        <end position="397"/>
    </location>
</feature>
<dbReference type="InterPro" id="IPR035979">
    <property type="entry name" value="RBD_domain_sf"/>
</dbReference>
<evidence type="ECO:0000256" key="1">
    <source>
        <dbReference type="PROSITE-ProRule" id="PRU00176"/>
    </source>
</evidence>
<evidence type="ECO:0000259" key="3">
    <source>
        <dbReference type="PROSITE" id="PS50102"/>
    </source>
</evidence>
<feature type="compositionally biased region" description="Acidic residues" evidence="2">
    <location>
        <begin position="19"/>
        <end position="30"/>
    </location>
</feature>
<keyword evidence="5" id="KW-1185">Reference proteome</keyword>
<feature type="compositionally biased region" description="Gly residues" evidence="2">
    <location>
        <begin position="286"/>
        <end position="295"/>
    </location>
</feature>
<dbReference type="Gene3D" id="3.30.70.330">
    <property type="match status" value="2"/>
</dbReference>
<sequence length="773" mass="83867">MDDDANVAEHAEQQPMEEVAPEEFAPEAEAVDNGGDGVDGMESADGRHGGEQEEEYPPEEAMHDGEDELYADAEPQEGSGDVHVGDEAPEAEVQDGDGENGNRSRQQDEEYDTAADYANGEAAAPDAAPDVAVEAAGDDDAAAPPATRAKNEDNTPPRCMYVGNLSFKTDEITLAQECERYGQVRHVKLVKDKETGLPKGFAFVTFISPRGCEAACTGMRSRELDGRNLRVEAALGHKFDGNEKDGYFPPSQPEYRTQQLPPRLNSAAGPREERANSRPEEAPRAGRGGSNGGGGDDAHSSSRPEARAERRSRDERLNGRYEPRGGGGAAAASARGDAPRDGEHHHRRGSGGGGEEYAREAQRERGGGFARERSDARGDRGDRERAELTLRERERELDRQRRAFEAAAAAAAAAAQAAREEPISRERSVYSGSFADMDRREDSRERERARYEAERMAAPLRRADSRDVLRDDLYAPAHDVRSCPVIGVECVETVCWQQLPRNQPLKHGKLIEHRPLIAAACRPTPLYVEGRDRGEVRYPEYEKPVALAPSDAPAYRGPPRGGYADRSPPRAYARPMHDDPSPPSRYRASRRGASRERDYSPPLQQRTAVAPAYERQMYAERERYAERDFAGSSRGGGGGGYAPERGGSGGGGGYERARFPPRAAAAAAPVPAPQPAVVRAATLPPSMIPSNADARTVFVGNIGTNITPEVSSAAAGGACVACADKRCPRVTLDCSLRRAAAKLMTTFQRCGRIESVRIRSEKGFGFITFETKE</sequence>
<proteinExistence type="predicted"/>
<feature type="compositionally biased region" description="Low complexity" evidence="2">
    <location>
        <begin position="114"/>
        <end position="135"/>
    </location>
</feature>
<feature type="compositionally biased region" description="Basic and acidic residues" evidence="2">
    <location>
        <begin position="356"/>
        <end position="397"/>
    </location>
</feature>
<feature type="domain" description="RRM" evidence="3">
    <location>
        <begin position="695"/>
        <end position="773"/>
    </location>
</feature>
<feature type="compositionally biased region" description="Acidic residues" evidence="2">
    <location>
        <begin position="65"/>
        <end position="75"/>
    </location>
</feature>
<feature type="domain" description="RRM" evidence="3">
    <location>
        <begin position="158"/>
        <end position="236"/>
    </location>
</feature>